<dbReference type="AlphaFoldDB" id="A0A8S3EJ39"/>
<comment type="caution">
    <text evidence="2">The sequence shown here is derived from an EMBL/GenBank/DDBJ whole genome shotgun (WGS) entry which is preliminary data.</text>
</comment>
<feature type="compositionally biased region" description="Acidic residues" evidence="1">
    <location>
        <begin position="210"/>
        <end position="229"/>
    </location>
</feature>
<organism evidence="2 3">
    <name type="scientific">Rotaria magnacalcarata</name>
    <dbReference type="NCBI Taxonomy" id="392030"/>
    <lineage>
        <taxon>Eukaryota</taxon>
        <taxon>Metazoa</taxon>
        <taxon>Spiralia</taxon>
        <taxon>Gnathifera</taxon>
        <taxon>Rotifera</taxon>
        <taxon>Eurotatoria</taxon>
        <taxon>Bdelloidea</taxon>
        <taxon>Philodinida</taxon>
        <taxon>Philodinidae</taxon>
        <taxon>Rotaria</taxon>
    </lineage>
</organism>
<proteinExistence type="predicted"/>
<evidence type="ECO:0000256" key="1">
    <source>
        <dbReference type="SAM" id="MobiDB-lite"/>
    </source>
</evidence>
<feature type="non-terminal residue" evidence="2">
    <location>
        <position position="1"/>
    </location>
</feature>
<dbReference type="Proteomes" id="UP000681967">
    <property type="component" value="Unassembled WGS sequence"/>
</dbReference>
<name>A0A8S3EJ39_9BILA</name>
<protein>
    <submittedName>
        <fullName evidence="2">Uncharacterized protein</fullName>
    </submittedName>
</protein>
<accession>A0A8S3EJ39</accession>
<feature type="non-terminal residue" evidence="2">
    <location>
        <position position="239"/>
    </location>
</feature>
<reference evidence="2" key="1">
    <citation type="submission" date="2021-02" db="EMBL/GenBank/DDBJ databases">
        <authorList>
            <person name="Nowell W R."/>
        </authorList>
    </citation>
    <scope>NUCLEOTIDE SEQUENCE</scope>
</reference>
<dbReference type="EMBL" id="CAJOBH010227895">
    <property type="protein sequence ID" value="CAF5059237.1"/>
    <property type="molecule type" value="Genomic_DNA"/>
</dbReference>
<evidence type="ECO:0000313" key="2">
    <source>
        <dbReference type="EMBL" id="CAF5059237.1"/>
    </source>
</evidence>
<evidence type="ECO:0000313" key="3">
    <source>
        <dbReference type="Proteomes" id="UP000681967"/>
    </source>
</evidence>
<feature type="compositionally biased region" description="Polar residues" evidence="1">
    <location>
        <begin position="158"/>
        <end position="171"/>
    </location>
</feature>
<feature type="region of interest" description="Disordered" evidence="1">
    <location>
        <begin position="154"/>
        <end position="239"/>
    </location>
</feature>
<gene>
    <name evidence="2" type="ORF">BYL167_LOCUS59049</name>
</gene>
<feature type="compositionally biased region" description="Polar residues" evidence="1">
    <location>
        <begin position="190"/>
        <end position="207"/>
    </location>
</feature>
<sequence>NKNIFQVEFEQTSNNALNQELERIRSYIYTIQRSINETSAVSQTLKYDLETVRDYQRMNDTKFDFDQTLNQCFSKSDEIQCRLSRMNDISNVLRKRSPVSNRRKSRLSIRSFSIDQSQLHEFNQNTVTSDELQPCIEDIRLEIDRLRREEQLLRDNGSVKSTPVGFSTIPGSPQEPHEIHKKRKIEHLYSLSTNPSSDPIDNRSNMPTIEEQENITNSEDDDDDDDDEQVPPAVNDDAQ</sequence>